<dbReference type="InterPro" id="IPR004360">
    <property type="entry name" value="Glyas_Fos-R_dOase_dom"/>
</dbReference>
<dbReference type="Proteomes" id="UP000631553">
    <property type="component" value="Unassembled WGS sequence"/>
</dbReference>
<keyword evidence="4" id="KW-1185">Reference proteome</keyword>
<evidence type="ECO:0000313" key="3">
    <source>
        <dbReference type="EMBL" id="NYF54575.1"/>
    </source>
</evidence>
<dbReference type="Pfam" id="PF00903">
    <property type="entry name" value="Glyoxalase"/>
    <property type="match status" value="1"/>
</dbReference>
<gene>
    <name evidence="3" type="ORF">HDA35_000406</name>
</gene>
<dbReference type="InterPro" id="IPR029068">
    <property type="entry name" value="Glyas_Bleomycin-R_OHBP_Dase"/>
</dbReference>
<comment type="caution">
    <text evidence="3">The sequence shown here is derived from an EMBL/GenBank/DDBJ whole genome shotgun (WGS) entry which is preliminary data.</text>
</comment>
<feature type="region of interest" description="Disordered" evidence="1">
    <location>
        <begin position="132"/>
        <end position="173"/>
    </location>
</feature>
<dbReference type="EMBL" id="JACCCQ010000001">
    <property type="protein sequence ID" value="NYF54575.1"/>
    <property type="molecule type" value="Genomic_DNA"/>
</dbReference>
<dbReference type="PANTHER" id="PTHR34109">
    <property type="entry name" value="BNAUNNG04460D PROTEIN-RELATED"/>
    <property type="match status" value="1"/>
</dbReference>
<dbReference type="InterPro" id="IPR037523">
    <property type="entry name" value="VOC_core"/>
</dbReference>
<dbReference type="PANTHER" id="PTHR34109:SF1">
    <property type="entry name" value="VOC DOMAIN-CONTAINING PROTEIN"/>
    <property type="match status" value="1"/>
</dbReference>
<dbReference type="SUPFAM" id="SSF54593">
    <property type="entry name" value="Glyoxalase/Bleomycin resistance protein/Dihydroxybiphenyl dioxygenase"/>
    <property type="match status" value="1"/>
</dbReference>
<evidence type="ECO:0000313" key="4">
    <source>
        <dbReference type="Proteomes" id="UP000631553"/>
    </source>
</evidence>
<feature type="domain" description="VOC" evidence="2">
    <location>
        <begin position="21"/>
        <end position="142"/>
    </location>
</feature>
<organism evidence="3 4">
    <name type="scientific">Micromonospora purpureochromogenes</name>
    <dbReference type="NCBI Taxonomy" id="47872"/>
    <lineage>
        <taxon>Bacteria</taxon>
        <taxon>Bacillati</taxon>
        <taxon>Actinomycetota</taxon>
        <taxon>Actinomycetes</taxon>
        <taxon>Micromonosporales</taxon>
        <taxon>Micromonosporaceae</taxon>
        <taxon>Micromonospora</taxon>
    </lineage>
</organism>
<dbReference type="Gene3D" id="3.10.180.10">
    <property type="entry name" value="2,3-Dihydroxybiphenyl 1,2-Dioxygenase, domain 1"/>
    <property type="match status" value="1"/>
</dbReference>
<dbReference type="PROSITE" id="PS51819">
    <property type="entry name" value="VOC"/>
    <property type="match status" value="1"/>
</dbReference>
<accession>A0ABX2RDI8</accession>
<proteinExistence type="predicted"/>
<reference evidence="3 4" key="1">
    <citation type="submission" date="2020-07" db="EMBL/GenBank/DDBJ databases">
        <title>Sequencing the genomes of 1000 actinobacteria strains.</title>
        <authorList>
            <person name="Klenk H.-P."/>
        </authorList>
    </citation>
    <scope>NUCLEOTIDE SEQUENCE [LARGE SCALE GENOMIC DNA]</scope>
    <source>
        <strain evidence="3 4">DSM 43814</strain>
    </source>
</reference>
<evidence type="ECO:0000259" key="2">
    <source>
        <dbReference type="PROSITE" id="PS51819"/>
    </source>
</evidence>
<dbReference type="RefSeq" id="WP_179801288.1">
    <property type="nucleotide sequence ID" value="NZ_JACCCQ010000001.1"/>
</dbReference>
<evidence type="ECO:0000256" key="1">
    <source>
        <dbReference type="SAM" id="MobiDB-lite"/>
    </source>
</evidence>
<name>A0ABX2RDI8_9ACTN</name>
<sequence length="173" mass="18127">MTEELKDRSAPSGDTVSASPPVISVMLIVQDAHAAVAWYKTALGATELWNLGGVAGLEISGAAFFLHEVNPENPTETSPGQAGVTSIRIEVFADDPDTFIERAVAAGAIAGAGIEDHHVPWGTHRQGGFTDPFGHKWSVGDKSPLARSHADRAGPSNATQDRAGRHGLRSGQL</sequence>
<protein>
    <submittedName>
        <fullName evidence="3">Glyoxalase superfamily protein PhnB</fullName>
    </submittedName>
</protein>